<dbReference type="CDD" id="cd22284">
    <property type="entry name" value="HD_CCDC61_N"/>
    <property type="match status" value="1"/>
</dbReference>
<comment type="caution">
    <text evidence="2">The sequence shown here is derived from an EMBL/GenBank/DDBJ whole genome shotgun (WGS) entry which is preliminary data.</text>
</comment>
<feature type="compositionally biased region" description="Polar residues" evidence="1">
    <location>
        <begin position="413"/>
        <end position="425"/>
    </location>
</feature>
<keyword evidence="3" id="KW-1185">Reference proteome</keyword>
<dbReference type="Proteomes" id="UP000187209">
    <property type="component" value="Unassembled WGS sequence"/>
</dbReference>
<evidence type="ECO:0000313" key="3">
    <source>
        <dbReference type="Proteomes" id="UP000187209"/>
    </source>
</evidence>
<name>A0A1R2AZ40_9CILI</name>
<dbReference type="OrthoDB" id="313513at2759"/>
<sequence length="483" mass="54825">MEHLRKSSEINIRGTHYLYDLSGDSENLSISFEEKETAKLWKADFTSSYIETLTQKSKSFKKFPIFLKMLISALEGTSESVVIDLLTYQELEMFRSSRNPGASSSSQSLNPKLLSKRYLILTFSGEFERVHYPLPLSLEETPDLETMKKTIARLRNELEQAKKAQGVDFNPVLVLKENEELKQLVKKYEHNQTLAAVPRKGAVEIDTLIRESKILEQENERLQLEGTKEVKKLRKENDELQQELDRVKKEMDVIIKQLEKEAGGKADIDEINGKVLLLSQQLEKAQRQETKMKKDLESTQEELDKLKQNEKKLKQRVTQLEEELSAALKNRGAVRNSSPAARVNTRTTVNNPVVRSPNTRSPRISTRLGTPPGSRENSRGSSRPGSDRIGVRYSPSQKNRTSPNRNNSPSSTASRKNAYANNSPVSRLRTPPSKPSPIRKNSPQQSPGNRKKDNSLENKKPAVMSEVDAKFKKLQDLLKATRS</sequence>
<proteinExistence type="predicted"/>
<feature type="compositionally biased region" description="Low complexity" evidence="1">
    <location>
        <begin position="399"/>
        <end position="412"/>
    </location>
</feature>
<dbReference type="Gene3D" id="1.20.1270.60">
    <property type="entry name" value="Arfaptin homology (AH) domain/BAR domain"/>
    <property type="match status" value="1"/>
</dbReference>
<gene>
    <name evidence="2" type="ORF">SteCoe_32411</name>
</gene>
<feature type="region of interest" description="Disordered" evidence="1">
    <location>
        <begin position="328"/>
        <end position="464"/>
    </location>
</feature>
<protein>
    <submittedName>
        <fullName evidence="2">Uncharacterized protein</fullName>
    </submittedName>
</protein>
<organism evidence="2 3">
    <name type="scientific">Stentor coeruleus</name>
    <dbReference type="NCBI Taxonomy" id="5963"/>
    <lineage>
        <taxon>Eukaryota</taxon>
        <taxon>Sar</taxon>
        <taxon>Alveolata</taxon>
        <taxon>Ciliophora</taxon>
        <taxon>Postciliodesmatophora</taxon>
        <taxon>Heterotrichea</taxon>
        <taxon>Heterotrichida</taxon>
        <taxon>Stentoridae</taxon>
        <taxon>Stentor</taxon>
    </lineage>
</organism>
<dbReference type="InterPro" id="IPR049733">
    <property type="entry name" value="CCDC61_N"/>
</dbReference>
<feature type="compositionally biased region" description="Polar residues" evidence="1">
    <location>
        <begin position="439"/>
        <end position="448"/>
    </location>
</feature>
<evidence type="ECO:0000256" key="1">
    <source>
        <dbReference type="SAM" id="MobiDB-lite"/>
    </source>
</evidence>
<dbReference type="InterPro" id="IPR027267">
    <property type="entry name" value="AH/BAR_dom_sf"/>
</dbReference>
<feature type="compositionally biased region" description="Basic and acidic residues" evidence="1">
    <location>
        <begin position="450"/>
        <end position="460"/>
    </location>
</feature>
<feature type="compositionally biased region" description="Low complexity" evidence="1">
    <location>
        <begin position="342"/>
        <end position="355"/>
    </location>
</feature>
<accession>A0A1R2AZ40</accession>
<dbReference type="EMBL" id="MPUH01001159">
    <property type="protein sequence ID" value="OMJ69776.1"/>
    <property type="molecule type" value="Genomic_DNA"/>
</dbReference>
<reference evidence="2 3" key="1">
    <citation type="submission" date="2016-11" db="EMBL/GenBank/DDBJ databases">
        <title>The macronuclear genome of Stentor coeruleus: a giant cell with tiny introns.</title>
        <authorList>
            <person name="Slabodnick M."/>
            <person name="Ruby J.G."/>
            <person name="Reiff S.B."/>
            <person name="Swart E.C."/>
            <person name="Gosai S."/>
            <person name="Prabakaran S."/>
            <person name="Witkowska E."/>
            <person name="Larue G.E."/>
            <person name="Fisher S."/>
            <person name="Freeman R.M."/>
            <person name="Gunawardena J."/>
            <person name="Chu W."/>
            <person name="Stover N.A."/>
            <person name="Gregory B.D."/>
            <person name="Nowacki M."/>
            <person name="Derisi J."/>
            <person name="Roy S.W."/>
            <person name="Marshall W.F."/>
            <person name="Sood P."/>
        </authorList>
    </citation>
    <scope>NUCLEOTIDE SEQUENCE [LARGE SCALE GENOMIC DNA]</scope>
    <source>
        <strain evidence="2">WM001</strain>
    </source>
</reference>
<evidence type="ECO:0000313" key="2">
    <source>
        <dbReference type="EMBL" id="OMJ69776.1"/>
    </source>
</evidence>
<dbReference type="AlphaFoldDB" id="A0A1R2AZ40"/>
<feature type="compositionally biased region" description="Polar residues" evidence="1">
    <location>
        <begin position="356"/>
        <end position="368"/>
    </location>
</feature>